<dbReference type="EMBL" id="CM003530">
    <property type="protein sequence ID" value="RCV15978.1"/>
    <property type="molecule type" value="Genomic_DNA"/>
</dbReference>
<dbReference type="InterPro" id="IPR009003">
    <property type="entry name" value="Peptidase_S1_PA"/>
</dbReference>
<feature type="region of interest" description="Disordered" evidence="1">
    <location>
        <begin position="1"/>
        <end position="86"/>
    </location>
</feature>
<dbReference type="STRING" id="4555.A0A368QE37"/>
<accession>A0A368QE37</accession>
<sequence>MEPESASHGTHDGSGSTRGRAAREPESPAASPELGGRKGQKRQHVAEEEVPDEELEAAVPKKLNTAKETKPAAARAVVPPPPPPWDGEPAVRCSGICTQWNKEEKRARVLTSYRVVFCTRDDKLYDPTPKLAVHLPDMESSEARLLFFDENYQLALLEISVNAPSYELELPSFGYSPYYGQVHRLGTKTCPLSSIIAVSCG</sequence>
<reference evidence="2" key="2">
    <citation type="submission" date="2015-07" db="EMBL/GenBank/DDBJ databases">
        <authorList>
            <person name="Noorani M."/>
        </authorList>
    </citation>
    <scope>NUCLEOTIDE SEQUENCE</scope>
    <source>
        <strain evidence="2">Yugu1</strain>
    </source>
</reference>
<proteinExistence type="predicted"/>
<reference evidence="2" key="1">
    <citation type="journal article" date="2012" name="Nat. Biotechnol.">
        <title>Reference genome sequence of the model plant Setaria.</title>
        <authorList>
            <person name="Bennetzen J.L."/>
            <person name="Schmutz J."/>
            <person name="Wang H."/>
            <person name="Percifield R."/>
            <person name="Hawkins J."/>
            <person name="Pontaroli A.C."/>
            <person name="Estep M."/>
            <person name="Feng L."/>
            <person name="Vaughn J.N."/>
            <person name="Grimwood J."/>
            <person name="Jenkins J."/>
            <person name="Barry K."/>
            <person name="Lindquist E."/>
            <person name="Hellsten U."/>
            <person name="Deshpande S."/>
            <person name="Wang X."/>
            <person name="Wu X."/>
            <person name="Mitros T."/>
            <person name="Triplett J."/>
            <person name="Yang X."/>
            <person name="Ye C.Y."/>
            <person name="Mauro-Herrera M."/>
            <person name="Wang L."/>
            <person name="Li P."/>
            <person name="Sharma M."/>
            <person name="Sharma R."/>
            <person name="Ronald P.C."/>
            <person name="Panaud O."/>
            <person name="Kellogg E.A."/>
            <person name="Brutnell T.P."/>
            <person name="Doust A.N."/>
            <person name="Tuskan G.A."/>
            <person name="Rokhsar D."/>
            <person name="Devos K.M."/>
        </authorList>
    </citation>
    <scope>NUCLEOTIDE SEQUENCE [LARGE SCALE GENOMIC DNA]</scope>
    <source>
        <strain evidence="2">Yugu1</strain>
    </source>
</reference>
<evidence type="ECO:0000256" key="1">
    <source>
        <dbReference type="SAM" id="MobiDB-lite"/>
    </source>
</evidence>
<gene>
    <name evidence="2" type="ORF">SETIT_3G099800v2</name>
</gene>
<evidence type="ECO:0000313" key="2">
    <source>
        <dbReference type="EMBL" id="RCV15978.1"/>
    </source>
</evidence>
<protein>
    <submittedName>
        <fullName evidence="2">Uncharacterized protein</fullName>
    </submittedName>
</protein>
<dbReference type="AlphaFoldDB" id="A0A368QE37"/>
<name>A0A368QE37_SETIT</name>
<organism evidence="2">
    <name type="scientific">Setaria italica</name>
    <name type="common">Foxtail millet</name>
    <name type="synonym">Panicum italicum</name>
    <dbReference type="NCBI Taxonomy" id="4555"/>
    <lineage>
        <taxon>Eukaryota</taxon>
        <taxon>Viridiplantae</taxon>
        <taxon>Streptophyta</taxon>
        <taxon>Embryophyta</taxon>
        <taxon>Tracheophyta</taxon>
        <taxon>Spermatophyta</taxon>
        <taxon>Magnoliopsida</taxon>
        <taxon>Liliopsida</taxon>
        <taxon>Poales</taxon>
        <taxon>Poaceae</taxon>
        <taxon>PACMAD clade</taxon>
        <taxon>Panicoideae</taxon>
        <taxon>Panicodae</taxon>
        <taxon>Paniceae</taxon>
        <taxon>Cenchrinae</taxon>
        <taxon>Setaria</taxon>
    </lineage>
</organism>
<dbReference type="SUPFAM" id="SSF50494">
    <property type="entry name" value="Trypsin-like serine proteases"/>
    <property type="match status" value="1"/>
</dbReference>